<evidence type="ECO:0000259" key="1">
    <source>
        <dbReference type="PROSITE" id="PS50215"/>
    </source>
</evidence>
<evidence type="ECO:0000313" key="2">
    <source>
        <dbReference type="EMBL" id="KXH83727.1"/>
    </source>
</evidence>
<accession>A0A135WFQ2</accession>
<gene>
    <name evidence="2" type="ORF">AU378_22690</name>
</gene>
<name>A0A135WFQ2_9FLAO</name>
<dbReference type="Pfam" id="PF13583">
    <property type="entry name" value="Reprolysin_4"/>
    <property type="match status" value="1"/>
</dbReference>
<dbReference type="Gene3D" id="3.40.390.10">
    <property type="entry name" value="Collagenase (Catalytic Domain)"/>
    <property type="match status" value="1"/>
</dbReference>
<organism evidence="2 3">
    <name type="scientific">Chryseobacterium kwangjuense</name>
    <dbReference type="NCBI Taxonomy" id="267125"/>
    <lineage>
        <taxon>Bacteria</taxon>
        <taxon>Pseudomonadati</taxon>
        <taxon>Bacteroidota</taxon>
        <taxon>Flavobacteriia</taxon>
        <taxon>Flavobacteriales</taxon>
        <taxon>Weeksellaceae</taxon>
        <taxon>Chryseobacterium group</taxon>
        <taxon>Chryseobacterium</taxon>
    </lineage>
</organism>
<dbReference type="EMBL" id="LPUR01000003">
    <property type="protein sequence ID" value="KXH83727.1"/>
    <property type="molecule type" value="Genomic_DNA"/>
</dbReference>
<dbReference type="InterPro" id="IPR024079">
    <property type="entry name" value="MetalloPept_cat_dom_sf"/>
</dbReference>
<dbReference type="GO" id="GO:0006508">
    <property type="term" value="P:proteolysis"/>
    <property type="evidence" value="ECO:0007669"/>
    <property type="project" value="InterPro"/>
</dbReference>
<protein>
    <recommendedName>
        <fullName evidence="1">Peptidase M12B domain-containing protein</fullName>
    </recommendedName>
</protein>
<reference evidence="2 3" key="2">
    <citation type="journal article" date="2016" name="Genome Announc.">
        <title>Draft Genome Sequence of a Biocontrol Rhizobacterium, Chryseobacterium kwangjuense Strain KJ1R5, Isolated from Pepper (Capsicum annuum).</title>
        <authorList>
            <person name="Jeong J.J."/>
            <person name="Park H."/>
            <person name="Park B.H."/>
            <person name="Mannaa M."/>
            <person name="Sang M.K."/>
            <person name="Choi I.G."/>
            <person name="Kim K.D."/>
        </authorList>
    </citation>
    <scope>NUCLEOTIDE SEQUENCE [LARGE SCALE GENOMIC DNA]</scope>
    <source>
        <strain evidence="2 3">KJ1R5</strain>
    </source>
</reference>
<dbReference type="InterPro" id="IPR001590">
    <property type="entry name" value="Peptidase_M12B"/>
</dbReference>
<feature type="domain" description="Peptidase M12B" evidence="1">
    <location>
        <begin position="164"/>
        <end position="377"/>
    </location>
</feature>
<dbReference type="GO" id="GO:0004222">
    <property type="term" value="F:metalloendopeptidase activity"/>
    <property type="evidence" value="ECO:0007669"/>
    <property type="project" value="InterPro"/>
</dbReference>
<sequence length="505" mass="54882">MLHNTALSQYIEQKNPAENHFFFEFRKFKNQFSKRGDQKEKLSGKIELPLPGYGVTTFILTENTITEKRLAHILTFDGVTRNQKLSLKLTLLENSFNAAVRSDDGTYYFIESINIPENYYKLYSFDEAMRLEQFKCFNTEDLNLKIYPTESKSVNNFPVGNQIKKYRLAVAATGESAQELGSSDAVLSQIITNFNAVNLIYESELSVSFTIISETIDKVILFDDPTTDPFSGTGAGASQTGFNAMNASGLLTYDKYDVGHTVNIHTSTGTSGTAGGQPCNNTSKASGFSRIGTQKSLGLISGLITHEMGHQFGASHSYNATGGDSPGNTFCASGWSSQAAVEPGSGSTLMAYGTNCGFPVDQRYSSGNRLTPFFHAKSLDQILMNIQNSSTCYSTLVSSNSIPVANAGADITIPKNTPFKLKGIGNDNNNTNLSFTWEQIDVASTADKGAFGSTLNGDGGYSAVNSMSAPLFRSVQSTISGERYFPKMDFVLNNQNNPPMNEGEV</sequence>
<proteinExistence type="predicted"/>
<dbReference type="PROSITE" id="PS50215">
    <property type="entry name" value="ADAM_MEPRO"/>
    <property type="match status" value="1"/>
</dbReference>
<comment type="caution">
    <text evidence="2">The sequence shown here is derived from an EMBL/GenBank/DDBJ whole genome shotgun (WGS) entry which is preliminary data.</text>
</comment>
<dbReference type="Proteomes" id="UP000070513">
    <property type="component" value="Unassembled WGS sequence"/>
</dbReference>
<reference evidence="3" key="1">
    <citation type="submission" date="2015-12" db="EMBL/GenBank/DDBJ databases">
        <title>Genome sequence of a biocontrol rhizobacterium Chryseobacterium kwangjuense strain KJ1R5 isolated from pepper (Capsicum annuum L.).</title>
        <authorList>
            <person name="Jeong J.-J."/>
            <person name="Park H."/>
            <person name="Mannaa M."/>
            <person name="Sang M.K."/>
            <person name="Choi I.-G."/>
            <person name="Kim K.D."/>
        </authorList>
    </citation>
    <scope>NUCLEOTIDE SEQUENCE [LARGE SCALE GENOMIC DNA]</scope>
    <source>
        <strain evidence="3">KJ1R5</strain>
    </source>
</reference>
<dbReference type="AlphaFoldDB" id="A0A135WFQ2"/>
<dbReference type="SUPFAM" id="SSF55486">
    <property type="entry name" value="Metalloproteases ('zincins'), catalytic domain"/>
    <property type="match status" value="1"/>
</dbReference>
<evidence type="ECO:0000313" key="3">
    <source>
        <dbReference type="Proteomes" id="UP000070513"/>
    </source>
</evidence>